<accession>A0A437AAC6</accession>
<organism evidence="2 3">
    <name type="scientific">Arthrobotrys flagrans</name>
    <name type="common">Nematode-trapping fungus</name>
    <name type="synonym">Trichothecium flagrans</name>
    <dbReference type="NCBI Taxonomy" id="97331"/>
    <lineage>
        <taxon>Eukaryota</taxon>
        <taxon>Fungi</taxon>
        <taxon>Dikarya</taxon>
        <taxon>Ascomycota</taxon>
        <taxon>Pezizomycotina</taxon>
        <taxon>Orbiliomycetes</taxon>
        <taxon>Orbiliales</taxon>
        <taxon>Orbiliaceae</taxon>
        <taxon>Arthrobotrys</taxon>
    </lineage>
</organism>
<proteinExistence type="predicted"/>
<sequence length="1019" mass="116374">MPPSVLDGRIVKASKGKTSSTALIKRRNWLQLLAEYTAEIKYFYFYCGYTRAEIPGVMERMFKIGATPKDYEYFLNQPEFKKNLTDEEWNILAPYYFACTALNIKVAVKKHSGYVVEPSAVKKGIGRFLRPKDNTNTTFTEPGEPYTFGALTAFNPDNVIPHQPIPKTIISKLPCGVTFRLLVQTCLKISQETGQNFGDLLSSSTFCHLWRLLYQVSNNLLSGFELDKMLDAALSLPPTKWLASPRTEEKVCSPGIDEGTATRKGESLGLRQLLKTLLSTNTIPMKPLVENLLPILIFRLDEDIISHIFNMHGAESITVKWYVGLLEIDLGQRMGYFFKTVGDSAYLYQKYNSHHFGPDYIKYVRQFLIQGIGTHLPVALTSQEAAALVAYTIYDGDITLEFMQLLFPLTLTLSNIEEQYRILYGTSVLDLRTRFTLKDFVSFGFRRNIHILALEAVVENNYEKASVLLPHPELALSSRQLQDLDLGALSPSYGNVWDIVGKNKLGELLYRAEEEARDPTCKQFTLDLIKTHPQLHGRGIESIVVESIHTMDPPESSLRIASVFDQNLKTGVDRGEVEKARLFHDLVDSESRGNIEKYRGLEEKLHAAVWARDSSSTRFLIECGARVNEKNVLGEAPIITAIIQERDDGPDRTDAEIRDEIDIFIQLLRAKADIDCLEEFRVRTVDGLHHVDPNFLQAVRDRDETQITRLWRTRFCEIDDNDTENDSDYEEPKQRSLSPVEAPPFRVEIWRKMPERIDSFSAISYIKKLFLRYLTNHERQESIQNIIQCFLEGSKKSWRMEDILRLDRAFHETSVTLLQYLAVFGSIHLLQSFFQLHPQEFTAQMSQIYPTSPSPLQLAAACNNLDCVAFLIKKGEWSVWHGNLDMAQYLLEHGADIHARKLSIQQGTRDLTRKLLWPQGPEDGDLSVLELAVILGRTDCVALFLTFDKHAIRQALRTATEHRQEHIVTLIQDTWGTELPSSEVDSTKTLKSMKRKAPRRAEYTESTTERQMRQILPKA</sequence>
<dbReference type="Proteomes" id="UP000283090">
    <property type="component" value="Unassembled WGS sequence"/>
</dbReference>
<evidence type="ECO:0000256" key="1">
    <source>
        <dbReference type="SAM" id="MobiDB-lite"/>
    </source>
</evidence>
<dbReference type="SUPFAM" id="SSF48403">
    <property type="entry name" value="Ankyrin repeat"/>
    <property type="match status" value="1"/>
</dbReference>
<name>A0A437AAC6_ARTFL</name>
<comment type="caution">
    <text evidence="2">The sequence shown here is derived from an EMBL/GenBank/DDBJ whole genome shotgun (WGS) entry which is preliminary data.</text>
</comment>
<dbReference type="VEuPathDB" id="FungiDB:DFL_002047"/>
<dbReference type="AlphaFoldDB" id="A0A437AAC6"/>
<dbReference type="GeneID" id="93584358"/>
<evidence type="ECO:0000313" key="3">
    <source>
        <dbReference type="Proteomes" id="UP000283090"/>
    </source>
</evidence>
<dbReference type="Pfam" id="PF00023">
    <property type="entry name" value="Ank"/>
    <property type="match status" value="1"/>
</dbReference>
<dbReference type="InterPro" id="IPR036770">
    <property type="entry name" value="Ankyrin_rpt-contain_sf"/>
</dbReference>
<gene>
    <name evidence="2" type="ORF">DFL_002047</name>
</gene>
<dbReference type="InterPro" id="IPR002110">
    <property type="entry name" value="Ankyrin_rpt"/>
</dbReference>
<keyword evidence="3" id="KW-1185">Reference proteome</keyword>
<reference evidence="2 3" key="1">
    <citation type="submission" date="2019-01" db="EMBL/GenBank/DDBJ databases">
        <title>Intercellular communication is required for trap formation in the nematode-trapping fungus Duddingtonia flagrans.</title>
        <authorList>
            <person name="Youssar L."/>
            <person name="Wernet V."/>
            <person name="Hensel N."/>
            <person name="Hildebrandt H.-G."/>
            <person name="Fischer R."/>
        </authorList>
    </citation>
    <scope>NUCLEOTIDE SEQUENCE [LARGE SCALE GENOMIC DNA]</scope>
    <source>
        <strain evidence="2 3">CBS H-5679</strain>
    </source>
</reference>
<protein>
    <submittedName>
        <fullName evidence="2">Uncharacterized protein</fullName>
    </submittedName>
</protein>
<feature type="compositionally biased region" description="Basic and acidic residues" evidence="1">
    <location>
        <begin position="999"/>
        <end position="1012"/>
    </location>
</feature>
<dbReference type="OrthoDB" id="191139at2759"/>
<dbReference type="EMBL" id="SAEB01000003">
    <property type="protein sequence ID" value="RVD87840.1"/>
    <property type="molecule type" value="Genomic_DNA"/>
</dbReference>
<feature type="region of interest" description="Disordered" evidence="1">
    <location>
        <begin position="982"/>
        <end position="1019"/>
    </location>
</feature>
<evidence type="ECO:0000313" key="2">
    <source>
        <dbReference type="EMBL" id="RVD87840.1"/>
    </source>
</evidence>
<dbReference type="STRING" id="97331.A0A437AAC6"/>
<dbReference type="Gene3D" id="1.25.40.20">
    <property type="entry name" value="Ankyrin repeat-containing domain"/>
    <property type="match status" value="2"/>
</dbReference>
<dbReference type="RefSeq" id="XP_067493384.1">
    <property type="nucleotide sequence ID" value="XM_067630773.1"/>
</dbReference>